<protein>
    <submittedName>
        <fullName evidence="1">Uncharacterized protein</fullName>
    </submittedName>
</protein>
<evidence type="ECO:0000313" key="1">
    <source>
        <dbReference type="EMBL" id="MCP1173041.1"/>
    </source>
</evidence>
<comment type="caution">
    <text evidence="1">The sequence shown here is derived from an EMBL/GenBank/DDBJ whole genome shotgun (WGS) entry which is preliminary data.</text>
</comment>
<name>A0AA42BHC9_9RALS</name>
<accession>A0AA42BHC9</accession>
<organism evidence="1 2">
    <name type="scientific">Ralstonia chuxiongensis</name>
    <dbReference type="NCBI Taxonomy" id="2957504"/>
    <lineage>
        <taxon>Bacteria</taxon>
        <taxon>Pseudomonadati</taxon>
        <taxon>Pseudomonadota</taxon>
        <taxon>Betaproteobacteria</taxon>
        <taxon>Burkholderiales</taxon>
        <taxon>Burkholderiaceae</taxon>
        <taxon>Ralstonia</taxon>
    </lineage>
</organism>
<sequence>MMPVGLEVYDASGRPVVRLTDRLGAIVGVFNTGTSAGSVSVPGLARGSPFYVIQTGWSSAVGASNLPQISISGTTVSWSIPYPGDTQAVTVYVGVY</sequence>
<dbReference type="Proteomes" id="UP001162793">
    <property type="component" value="Unassembled WGS sequence"/>
</dbReference>
<gene>
    <name evidence="1" type="ORF">NKG59_11800</name>
</gene>
<dbReference type="EMBL" id="JAMYWC010000003">
    <property type="protein sequence ID" value="MCP1173041.1"/>
    <property type="molecule type" value="Genomic_DNA"/>
</dbReference>
<dbReference type="RefSeq" id="WP_253536939.1">
    <property type="nucleotide sequence ID" value="NZ_JAMYWC010000003.1"/>
</dbReference>
<reference evidence="2" key="1">
    <citation type="journal article" date="2023" name="Front. Microbiol.">
        <title>Ralstonia chuxiongensis sp. nov., Ralstonia mojiangensis sp. nov., and Ralstonia soli sp. nov., isolated from tobacco fields, are three novel species in the family Burkholderiaceae.</title>
        <authorList>
            <person name="Lu C.H."/>
            <person name="Zhang Y.Y."/>
            <person name="Jiang N."/>
            <person name="Chen W."/>
            <person name="Shao X."/>
            <person name="Zhao Z.M."/>
            <person name="Lu W.L."/>
            <person name="Hu X."/>
            <person name="Xi Y.X."/>
            <person name="Zou S.Y."/>
            <person name="Wei Q.J."/>
            <person name="Lin Z.L."/>
            <person name="Gong L."/>
            <person name="Gai X.T."/>
            <person name="Zhang L.Q."/>
            <person name="Li J.Y."/>
            <person name="Jin Y."/>
            <person name="Xia Z.Y."/>
        </authorList>
    </citation>
    <scope>NUCLEOTIDE SEQUENCE [LARGE SCALE GENOMIC DNA]</scope>
    <source>
        <strain evidence="2">21YRMH01-3</strain>
    </source>
</reference>
<evidence type="ECO:0000313" key="2">
    <source>
        <dbReference type="Proteomes" id="UP001162793"/>
    </source>
</evidence>
<keyword evidence="2" id="KW-1185">Reference proteome</keyword>
<dbReference type="AlphaFoldDB" id="A0AA42BHC9"/>
<proteinExistence type="predicted"/>